<keyword evidence="4" id="KW-0963">Cytoplasm</keyword>
<protein>
    <recommendedName>
        <fullName evidence="3 12">Tyrosine--tRNA ligase</fullName>
        <ecNumber evidence="3 12">6.1.1.1</ecNumber>
    </recommendedName>
    <alternativeName>
        <fullName evidence="10 12">Tyrosyl-tRNA synthetase</fullName>
    </alternativeName>
</protein>
<dbReference type="PROSITE" id="PS50822">
    <property type="entry name" value="PIWI"/>
    <property type="match status" value="1"/>
</dbReference>
<keyword evidence="9 12" id="KW-0030">Aminoacyl-tRNA synthetase</keyword>
<evidence type="ECO:0000256" key="5">
    <source>
        <dbReference type="ARBA" id="ARBA00022598"/>
    </source>
</evidence>
<evidence type="ECO:0000256" key="1">
    <source>
        <dbReference type="ARBA" id="ARBA00004496"/>
    </source>
</evidence>
<proteinExistence type="inferred from homology"/>
<keyword evidence="7 12" id="KW-0067">ATP-binding</keyword>
<comment type="similarity">
    <text evidence="2 12">Belongs to the class-I aminoacyl-tRNA synthetase family.</text>
</comment>
<dbReference type="GO" id="GO:0003727">
    <property type="term" value="F:single-stranded RNA binding"/>
    <property type="evidence" value="ECO:0000318"/>
    <property type="project" value="GO_Central"/>
</dbReference>
<dbReference type="Gene3D" id="3.30.420.10">
    <property type="entry name" value="Ribonuclease H-like superfamily/Ribonuclease H"/>
    <property type="match status" value="1"/>
</dbReference>
<dbReference type="Proteomes" id="UP000005239">
    <property type="component" value="Unassembled WGS sequence"/>
</dbReference>
<dbReference type="PANTHER" id="PTHR46264">
    <property type="entry name" value="TYROSINE-TRNA LIGASE"/>
    <property type="match status" value="1"/>
</dbReference>
<dbReference type="InterPro" id="IPR050489">
    <property type="entry name" value="Tyr-tRNA_synthase"/>
</dbReference>
<keyword evidence="8 12" id="KW-0648">Protein biosynthesis</keyword>
<evidence type="ECO:0000256" key="8">
    <source>
        <dbReference type="ARBA" id="ARBA00022917"/>
    </source>
</evidence>
<dbReference type="SUPFAM" id="SSF53098">
    <property type="entry name" value="Ribonuclease H-like"/>
    <property type="match status" value="1"/>
</dbReference>
<evidence type="ECO:0000256" key="9">
    <source>
        <dbReference type="ARBA" id="ARBA00023146"/>
    </source>
</evidence>
<dbReference type="Pfam" id="PF00579">
    <property type="entry name" value="tRNA-synt_1b"/>
    <property type="match status" value="2"/>
</dbReference>
<dbReference type="GO" id="GO:0036464">
    <property type="term" value="C:cytoplasmic ribonucleoprotein granule"/>
    <property type="evidence" value="ECO:0000318"/>
    <property type="project" value="GO_Central"/>
</dbReference>
<comment type="catalytic activity">
    <reaction evidence="11 12">
        <text>tRNA(Tyr) + L-tyrosine + ATP = L-tyrosyl-tRNA(Tyr) + AMP + diphosphate + H(+)</text>
        <dbReference type="Rhea" id="RHEA:10220"/>
        <dbReference type="Rhea" id="RHEA-COMP:9706"/>
        <dbReference type="Rhea" id="RHEA-COMP:9707"/>
        <dbReference type="ChEBI" id="CHEBI:15378"/>
        <dbReference type="ChEBI" id="CHEBI:30616"/>
        <dbReference type="ChEBI" id="CHEBI:33019"/>
        <dbReference type="ChEBI" id="CHEBI:58315"/>
        <dbReference type="ChEBI" id="CHEBI:78442"/>
        <dbReference type="ChEBI" id="CHEBI:78536"/>
        <dbReference type="ChEBI" id="CHEBI:456215"/>
        <dbReference type="EC" id="6.1.1.1"/>
    </reaction>
</comment>
<dbReference type="SMART" id="SM00950">
    <property type="entry name" value="Piwi"/>
    <property type="match status" value="1"/>
</dbReference>
<evidence type="ECO:0000256" key="3">
    <source>
        <dbReference type="ARBA" id="ARBA00013160"/>
    </source>
</evidence>
<keyword evidence="5 12" id="KW-0436">Ligase</keyword>
<reference evidence="13" key="2">
    <citation type="submission" date="2022-06" db="UniProtKB">
        <authorList>
            <consortium name="EnsemblMetazoa"/>
        </authorList>
    </citation>
    <scope>IDENTIFICATION</scope>
    <source>
        <strain evidence="13">PS312</strain>
    </source>
</reference>
<dbReference type="GO" id="GO:0004831">
    <property type="term" value="F:tyrosine-tRNA ligase activity"/>
    <property type="evidence" value="ECO:0007669"/>
    <property type="project" value="UniProtKB-EC"/>
</dbReference>
<keyword evidence="14" id="KW-1185">Reference proteome</keyword>
<dbReference type="GO" id="GO:0005737">
    <property type="term" value="C:cytoplasm"/>
    <property type="evidence" value="ECO:0000318"/>
    <property type="project" value="GO_Central"/>
</dbReference>
<dbReference type="InterPro" id="IPR002305">
    <property type="entry name" value="aa-tRNA-synth_Ic"/>
</dbReference>
<dbReference type="InterPro" id="IPR002307">
    <property type="entry name" value="Tyr-tRNA-ligase"/>
</dbReference>
<evidence type="ECO:0000256" key="6">
    <source>
        <dbReference type="ARBA" id="ARBA00022741"/>
    </source>
</evidence>
<dbReference type="GO" id="GO:0035198">
    <property type="term" value="F:miRNA binding"/>
    <property type="evidence" value="ECO:0000318"/>
    <property type="project" value="GO_Central"/>
</dbReference>
<dbReference type="Pfam" id="PF02171">
    <property type="entry name" value="Piwi"/>
    <property type="match status" value="1"/>
</dbReference>
<dbReference type="InterPro" id="IPR012337">
    <property type="entry name" value="RNaseH-like_sf"/>
</dbReference>
<dbReference type="GO" id="GO:0004521">
    <property type="term" value="F:RNA endonuclease activity"/>
    <property type="evidence" value="ECO:0000318"/>
    <property type="project" value="GO_Central"/>
</dbReference>
<evidence type="ECO:0000256" key="10">
    <source>
        <dbReference type="ARBA" id="ARBA00033323"/>
    </source>
</evidence>
<evidence type="ECO:0000256" key="4">
    <source>
        <dbReference type="ARBA" id="ARBA00022490"/>
    </source>
</evidence>
<dbReference type="FunFam" id="3.40.50.620:FF:000040">
    <property type="entry name" value="Tyrosine--tRNA ligase"/>
    <property type="match status" value="1"/>
</dbReference>
<accession>A0A2A6BGU8</accession>
<evidence type="ECO:0000256" key="11">
    <source>
        <dbReference type="ARBA" id="ARBA00048248"/>
    </source>
</evidence>
<sequence length="1715" mass="191377">MSTREKELSSYSTQVFDESEQLKRLERILTKFEQGIIDEEVLAECPELAEVKTKNDKLHYRKKILARSLEEQLKAAPPQKPTEPKMSSGDAKTIAEPPSEEVLKRRDLITRNLQEVLGGDKLLQQLTAGKNIHVYWGTATTGRPHVGYLVPMRKIADFLQAGIKVTVLFADLHAFLDNMKSTWELLENRVKYYEASIKALLQSLDVPIEQLHFRMGSHYQLARPFTEDMFRLCTQVSQRDALKAGAEVVKQVESPLLSGLLYPLLQALDEQHLKVDGQFGGVDQRKIFILAEEQLPKLKLGKRWHLMNPMVPGLTGGKMSSSEADSKIDLLDAEEKVQRKIATAVCECGSEDNGVLSFYQFVLLPIIAPDEVKIGKKSFASFDSIKAAFEEGAVSGEELKETLTTFLNRLLKKVQDKCDTAEVKEALEKGYASVEERKVVLPSRPTVSLDDSSKHQLATLIDGVKVVGEGTEAIEAALATKRPLKVLISLAPKGRFHLGMVAPLLQVRKAIRAGIPIEATILISSLEAFLDSEKCPWNARECRSAYYAAVLEVLVDHLGMASAVNIHKDHHLPFYLSNDFALDLYKLASSVTRDESALLNTTSSALSCNLVPLVYALNAKYIEPDAILIGEDSSSTAELTVKLLNAIGVHAPTQLAVEVVPGMDENKMGCSSLDFLLDPFDTPKQTKTKINRSFCEPQNTGRNVALELARKIVFPIMDGNALAISRSPDNGGDVVCASHDDLVQEFAVGSNPAFPLHPSDLKPAIVDQINGLFDPIREKVADQAKLLAAAFPKLASMSSSSSLETSMRSLSVSSGSTGSLGDVPQLETNVYRIRSDQRCVYRSSVSIDKIIVKKGRKDERVQLTRAGGSDEFPDVLLIYEGATTMFSTHQVSLEEVEIPVETIVDFMAENKCNFEEDFKMFIRDASAIAIKIDTEGGMVDISSLVKKRRVDLILYIEEDQLIVDFLATLSKEHAPKDRYFAFRGGKLIDQEKVKDISFGHLRAAGISLGVNAVRDERGGMPAMAFNIDVTEATFFKAQPLTRTICEYYGGTPAQLKANYGDARLMKEIERYIGDIVVRYEHTDRVFTVSGFRFDKNNSNKGVETWPPNECKDETERKKYEGSAIVTEETKLKEGGIHTRYYPLDALHVLPNNKVPKEKQKGQKPKPMPPLHRYKAMHQARKDINIENTFDNDAMLRFGTQIDQEPIKVDHRRLDAPKIMGGAAMGLREIPVKTDVHNWNSSNYKFTKGAKIDELYFVFQTGKMNVNNVISQDKASEFVKLHVECCKQKGMAIVRHNFKAVKFLEELDKTVAEFANYRADERRKEGNENFRIFLILVGEKDPIWHDRLKLLEQTHAVQTQHLDSTSVLKVLNKPGPARLRDFTLLNIVMKTNVKAGGENVQIAPLIGNSLFPTSGANTPVSLIVGLDVAHPPPQTRHQVMRGFAVDPSCIGISSNCTTKNLQMFTGYEVFTESRKEAATDEIMTEVGRHLIFKFYEARFVVLRTNQGRLPDNVVYFRDGVDKGQYSRVKDEFGAMMQGMRDQLNLMTDLIGKKVNFEPREVVVLATKRHNIRAYELTANGGVANCKAGTVIDTGIVSPYYPEFFLYASHALIGTAKGVQCTILVDSSEEELRRYSADKLTDMEKFVHALAFGHQVCDSPTSLPEPLYNAHETAKRGSANSKTYRNSFEVRPLISHEELTRTLSNRDSELGKVKYNA</sequence>
<keyword evidence="6 12" id="KW-0547">Nucleotide-binding</keyword>
<dbReference type="InterPro" id="IPR036397">
    <property type="entry name" value="RNaseH_sf"/>
</dbReference>
<evidence type="ECO:0000256" key="12">
    <source>
        <dbReference type="RuleBase" id="RU361234"/>
    </source>
</evidence>
<dbReference type="SUPFAM" id="SSF52374">
    <property type="entry name" value="Nucleotidylyl transferase"/>
    <property type="match status" value="2"/>
</dbReference>
<dbReference type="Gene3D" id="1.10.240.10">
    <property type="entry name" value="Tyrosyl-Transfer RNA Synthetase"/>
    <property type="match status" value="2"/>
</dbReference>
<dbReference type="NCBIfam" id="TIGR00234">
    <property type="entry name" value="tyrS"/>
    <property type="match status" value="1"/>
</dbReference>
<evidence type="ECO:0000313" key="13">
    <source>
        <dbReference type="EnsemblMetazoa" id="PPA46424.1"/>
    </source>
</evidence>
<accession>A0A8R1V754</accession>
<dbReference type="Gene3D" id="3.40.50.2300">
    <property type="match status" value="1"/>
</dbReference>
<comment type="subcellular location">
    <subcellularLocation>
        <location evidence="1">Cytoplasm</location>
    </subcellularLocation>
</comment>
<dbReference type="GO" id="GO:0005524">
    <property type="term" value="F:ATP binding"/>
    <property type="evidence" value="ECO:0007669"/>
    <property type="project" value="UniProtKB-KW"/>
</dbReference>
<dbReference type="FunFam" id="1.10.240.10:FF:000011">
    <property type="entry name" value="Tyrosine--tRNA ligase"/>
    <property type="match status" value="1"/>
</dbReference>
<evidence type="ECO:0000313" key="14">
    <source>
        <dbReference type="Proteomes" id="UP000005239"/>
    </source>
</evidence>
<evidence type="ECO:0000256" key="7">
    <source>
        <dbReference type="ARBA" id="ARBA00022840"/>
    </source>
</evidence>
<dbReference type="InterPro" id="IPR003165">
    <property type="entry name" value="Piwi"/>
</dbReference>
<dbReference type="GO" id="GO:0016442">
    <property type="term" value="C:RISC complex"/>
    <property type="evidence" value="ECO:0000318"/>
    <property type="project" value="GO_Central"/>
</dbReference>
<evidence type="ECO:0000256" key="2">
    <source>
        <dbReference type="ARBA" id="ARBA00005594"/>
    </source>
</evidence>
<reference evidence="14" key="1">
    <citation type="journal article" date="2008" name="Nat. Genet.">
        <title>The Pristionchus pacificus genome provides a unique perspective on nematode lifestyle and parasitism.</title>
        <authorList>
            <person name="Dieterich C."/>
            <person name="Clifton S.W."/>
            <person name="Schuster L.N."/>
            <person name="Chinwalla A."/>
            <person name="Delehaunty K."/>
            <person name="Dinkelacker I."/>
            <person name="Fulton L."/>
            <person name="Fulton R."/>
            <person name="Godfrey J."/>
            <person name="Minx P."/>
            <person name="Mitreva M."/>
            <person name="Roeseler W."/>
            <person name="Tian H."/>
            <person name="Witte H."/>
            <person name="Yang S.P."/>
            <person name="Wilson R.K."/>
            <person name="Sommer R.J."/>
        </authorList>
    </citation>
    <scope>NUCLEOTIDE SEQUENCE [LARGE SCALE GENOMIC DNA]</scope>
    <source>
        <strain evidence="14">PS312</strain>
    </source>
</reference>
<dbReference type="PANTHER" id="PTHR46264:SF4">
    <property type="entry name" value="TYROSINE--TRNA LIGASE, CYTOPLASMIC"/>
    <property type="match status" value="1"/>
</dbReference>
<dbReference type="Gene3D" id="3.40.50.620">
    <property type="entry name" value="HUPs"/>
    <property type="match status" value="2"/>
</dbReference>
<dbReference type="EnsemblMetazoa" id="PPA46424.1">
    <property type="protein sequence ID" value="PPA46424.1"/>
    <property type="gene ID" value="WBGene00284793"/>
</dbReference>
<name>A0A2A6BGU8_PRIPA</name>
<dbReference type="EC" id="6.1.1.1" evidence="3 12"/>
<organism evidence="13 14">
    <name type="scientific">Pristionchus pacificus</name>
    <name type="common">Parasitic nematode worm</name>
    <dbReference type="NCBI Taxonomy" id="54126"/>
    <lineage>
        <taxon>Eukaryota</taxon>
        <taxon>Metazoa</taxon>
        <taxon>Ecdysozoa</taxon>
        <taxon>Nematoda</taxon>
        <taxon>Chromadorea</taxon>
        <taxon>Rhabditida</taxon>
        <taxon>Rhabditina</taxon>
        <taxon>Diplogasteromorpha</taxon>
        <taxon>Diplogasteroidea</taxon>
        <taxon>Neodiplogasteridae</taxon>
        <taxon>Pristionchus</taxon>
    </lineage>
</organism>
<dbReference type="InterPro" id="IPR014729">
    <property type="entry name" value="Rossmann-like_a/b/a_fold"/>
</dbReference>
<dbReference type="GO" id="GO:0006437">
    <property type="term" value="P:tyrosyl-tRNA aminoacylation"/>
    <property type="evidence" value="ECO:0007669"/>
    <property type="project" value="InterPro"/>
</dbReference>
<dbReference type="NCBIfam" id="NF006330">
    <property type="entry name" value="PRK08560.1"/>
    <property type="match status" value="1"/>
</dbReference>
<dbReference type="PRINTS" id="PR01040">
    <property type="entry name" value="TRNASYNTHTYR"/>
</dbReference>
<dbReference type="GO" id="GO:0005634">
    <property type="term" value="C:nucleus"/>
    <property type="evidence" value="ECO:0000318"/>
    <property type="project" value="GO_Central"/>
</dbReference>
<dbReference type="GO" id="GO:0035194">
    <property type="term" value="P:regulatory ncRNA-mediated post-transcriptional gene silencing"/>
    <property type="evidence" value="ECO:0000318"/>
    <property type="project" value="GO_Central"/>
</dbReference>
<gene>
    <name evidence="13" type="primary">WBGene00284793</name>
</gene>